<protein>
    <submittedName>
        <fullName evidence="2">Uncharacterized protein</fullName>
    </submittedName>
</protein>
<accession>A0A5B7CHC7</accession>
<evidence type="ECO:0000313" key="3">
    <source>
        <dbReference type="Proteomes" id="UP000324222"/>
    </source>
</evidence>
<dbReference type="AlphaFoldDB" id="A0A5B7CHC7"/>
<feature type="compositionally biased region" description="Low complexity" evidence="1">
    <location>
        <begin position="27"/>
        <end position="38"/>
    </location>
</feature>
<dbReference type="EMBL" id="VSRR010000019">
    <property type="protein sequence ID" value="MPC08154.1"/>
    <property type="molecule type" value="Genomic_DNA"/>
</dbReference>
<feature type="region of interest" description="Disordered" evidence="1">
    <location>
        <begin position="16"/>
        <end position="38"/>
    </location>
</feature>
<sequence length="132" mass="14494">MAYRLFHSPHHVLACPSTPSTPPHGLPTTPSVSSPSEVPPTINTTASTCLHLLPCRAQRQSVAISQAQTKAGRGCHCFAVQRLFATGELRHRLCLVVPLWLVTGRAFSLQHFTAFHHFPPLFLPLTFPPGRQ</sequence>
<evidence type="ECO:0000313" key="2">
    <source>
        <dbReference type="EMBL" id="MPC08154.1"/>
    </source>
</evidence>
<proteinExistence type="predicted"/>
<reference evidence="2 3" key="1">
    <citation type="submission" date="2019-05" db="EMBL/GenBank/DDBJ databases">
        <title>Another draft genome of Portunus trituberculatus and its Hox gene families provides insights of decapod evolution.</title>
        <authorList>
            <person name="Jeong J.-H."/>
            <person name="Song I."/>
            <person name="Kim S."/>
            <person name="Choi T."/>
            <person name="Kim D."/>
            <person name="Ryu S."/>
            <person name="Kim W."/>
        </authorList>
    </citation>
    <scope>NUCLEOTIDE SEQUENCE [LARGE SCALE GENOMIC DNA]</scope>
    <source>
        <tissue evidence="2">Muscle</tissue>
    </source>
</reference>
<keyword evidence="3" id="KW-1185">Reference proteome</keyword>
<organism evidence="2 3">
    <name type="scientific">Portunus trituberculatus</name>
    <name type="common">Swimming crab</name>
    <name type="synonym">Neptunus trituberculatus</name>
    <dbReference type="NCBI Taxonomy" id="210409"/>
    <lineage>
        <taxon>Eukaryota</taxon>
        <taxon>Metazoa</taxon>
        <taxon>Ecdysozoa</taxon>
        <taxon>Arthropoda</taxon>
        <taxon>Crustacea</taxon>
        <taxon>Multicrustacea</taxon>
        <taxon>Malacostraca</taxon>
        <taxon>Eumalacostraca</taxon>
        <taxon>Eucarida</taxon>
        <taxon>Decapoda</taxon>
        <taxon>Pleocyemata</taxon>
        <taxon>Brachyura</taxon>
        <taxon>Eubrachyura</taxon>
        <taxon>Portunoidea</taxon>
        <taxon>Portunidae</taxon>
        <taxon>Portuninae</taxon>
        <taxon>Portunus</taxon>
    </lineage>
</organism>
<comment type="caution">
    <text evidence="2">The sequence shown here is derived from an EMBL/GenBank/DDBJ whole genome shotgun (WGS) entry which is preliminary data.</text>
</comment>
<gene>
    <name evidence="2" type="ORF">E2C01_000729</name>
</gene>
<name>A0A5B7CHC7_PORTR</name>
<evidence type="ECO:0000256" key="1">
    <source>
        <dbReference type="SAM" id="MobiDB-lite"/>
    </source>
</evidence>
<dbReference type="Proteomes" id="UP000324222">
    <property type="component" value="Unassembled WGS sequence"/>
</dbReference>